<dbReference type="InterPro" id="IPR016177">
    <property type="entry name" value="DNA-bd_dom_sf"/>
</dbReference>
<feature type="compositionally biased region" description="Polar residues" evidence="8">
    <location>
        <begin position="93"/>
        <end position="107"/>
    </location>
</feature>
<evidence type="ECO:0000313" key="10">
    <source>
        <dbReference type="EMBL" id="CAH8382533.1"/>
    </source>
</evidence>
<evidence type="ECO:0000256" key="3">
    <source>
        <dbReference type="ARBA" id="ARBA00023015"/>
    </source>
</evidence>
<accession>A0ABC8LGJ4</accession>
<feature type="region of interest" description="Disordered" evidence="8">
    <location>
        <begin position="87"/>
        <end position="110"/>
    </location>
</feature>
<comment type="subcellular location">
    <subcellularLocation>
        <location evidence="1">Nucleus</location>
    </subcellularLocation>
</comment>
<keyword evidence="3" id="KW-0805">Transcription regulation</keyword>
<gene>
    <name evidence="10" type="ORF">ERUC_LOCUS35016</name>
</gene>
<dbReference type="AlphaFoldDB" id="A0ABC8LGJ4"/>
<sequence>MSKSGSKPKPNPSKSNVEEIHYRGVRKRPWGRYAAEIRDPVKRIRVWLGTFHTAEQAARAYDTAARELRGTNAKTNFPTLLELQVKGSGYTRGPSQSRTTHSVSSPTARRVAPLQPKLNLGGGSSGACYRQVPVALPPVARPVYCFNMTACDTCGVESESDSSSVNLDLNLPPPVE</sequence>
<protein>
    <recommendedName>
        <fullName evidence="9">AP2/ERF domain-containing protein</fullName>
    </recommendedName>
</protein>
<dbReference type="PRINTS" id="PR00367">
    <property type="entry name" value="ETHRSPELEMNT"/>
</dbReference>
<dbReference type="SUPFAM" id="SSF54171">
    <property type="entry name" value="DNA-binding domain"/>
    <property type="match status" value="1"/>
</dbReference>
<evidence type="ECO:0000256" key="2">
    <source>
        <dbReference type="ARBA" id="ARBA00022745"/>
    </source>
</evidence>
<evidence type="ECO:0000313" key="11">
    <source>
        <dbReference type="Proteomes" id="UP001642260"/>
    </source>
</evidence>
<name>A0ABC8LGJ4_ERUVS</name>
<evidence type="ECO:0000256" key="1">
    <source>
        <dbReference type="ARBA" id="ARBA00004123"/>
    </source>
</evidence>
<feature type="compositionally biased region" description="Low complexity" evidence="8">
    <location>
        <begin position="1"/>
        <end position="15"/>
    </location>
</feature>
<dbReference type="GO" id="GO:0005634">
    <property type="term" value="C:nucleus"/>
    <property type="evidence" value="ECO:0007669"/>
    <property type="project" value="UniProtKB-SubCell"/>
</dbReference>
<evidence type="ECO:0000259" key="9">
    <source>
        <dbReference type="PROSITE" id="PS51032"/>
    </source>
</evidence>
<keyword evidence="2" id="KW-0936">Ethylene signaling pathway</keyword>
<reference evidence="10 11" key="1">
    <citation type="submission" date="2022-03" db="EMBL/GenBank/DDBJ databases">
        <authorList>
            <person name="Macdonald S."/>
            <person name="Ahmed S."/>
            <person name="Newling K."/>
        </authorList>
    </citation>
    <scope>NUCLEOTIDE SEQUENCE [LARGE SCALE GENOMIC DNA]</scope>
</reference>
<organism evidence="10 11">
    <name type="scientific">Eruca vesicaria subsp. sativa</name>
    <name type="common">Garden rocket</name>
    <name type="synonym">Eruca sativa</name>
    <dbReference type="NCBI Taxonomy" id="29727"/>
    <lineage>
        <taxon>Eukaryota</taxon>
        <taxon>Viridiplantae</taxon>
        <taxon>Streptophyta</taxon>
        <taxon>Embryophyta</taxon>
        <taxon>Tracheophyta</taxon>
        <taxon>Spermatophyta</taxon>
        <taxon>Magnoliopsida</taxon>
        <taxon>eudicotyledons</taxon>
        <taxon>Gunneridae</taxon>
        <taxon>Pentapetalae</taxon>
        <taxon>rosids</taxon>
        <taxon>malvids</taxon>
        <taxon>Brassicales</taxon>
        <taxon>Brassicaceae</taxon>
        <taxon>Brassiceae</taxon>
        <taxon>Eruca</taxon>
    </lineage>
</organism>
<dbReference type="PROSITE" id="PS51032">
    <property type="entry name" value="AP2_ERF"/>
    <property type="match status" value="1"/>
</dbReference>
<dbReference type="PANTHER" id="PTHR31677:SF235">
    <property type="entry name" value="AP2_ERF DOMAIN-CONTAINING PROTEIN"/>
    <property type="match status" value="1"/>
</dbReference>
<evidence type="ECO:0000256" key="7">
    <source>
        <dbReference type="ARBA" id="ARBA00024343"/>
    </source>
</evidence>
<dbReference type="CDD" id="cd00018">
    <property type="entry name" value="AP2"/>
    <property type="match status" value="1"/>
</dbReference>
<dbReference type="Pfam" id="PF00847">
    <property type="entry name" value="AP2"/>
    <property type="match status" value="1"/>
</dbReference>
<dbReference type="Proteomes" id="UP001642260">
    <property type="component" value="Unassembled WGS sequence"/>
</dbReference>
<dbReference type="GO" id="GO:0003677">
    <property type="term" value="F:DNA binding"/>
    <property type="evidence" value="ECO:0007669"/>
    <property type="project" value="UniProtKB-KW"/>
</dbReference>
<evidence type="ECO:0000256" key="5">
    <source>
        <dbReference type="ARBA" id="ARBA00023163"/>
    </source>
</evidence>
<proteinExistence type="inferred from homology"/>
<comment type="caution">
    <text evidence="10">The sequence shown here is derived from an EMBL/GenBank/DDBJ whole genome shotgun (WGS) entry which is preliminary data.</text>
</comment>
<evidence type="ECO:0000256" key="8">
    <source>
        <dbReference type="SAM" id="MobiDB-lite"/>
    </source>
</evidence>
<keyword evidence="4" id="KW-0238">DNA-binding</keyword>
<evidence type="ECO:0000256" key="4">
    <source>
        <dbReference type="ARBA" id="ARBA00023125"/>
    </source>
</evidence>
<feature type="region of interest" description="Disordered" evidence="8">
    <location>
        <begin position="1"/>
        <end position="22"/>
    </location>
</feature>
<dbReference type="InterPro" id="IPR036955">
    <property type="entry name" value="AP2/ERF_dom_sf"/>
</dbReference>
<feature type="domain" description="AP2/ERF" evidence="9">
    <location>
        <begin position="21"/>
        <end position="78"/>
    </location>
</feature>
<dbReference type="PANTHER" id="PTHR31677">
    <property type="entry name" value="AP2 DOMAIN CLASS TRANSCRIPTION FACTOR"/>
    <property type="match status" value="1"/>
</dbReference>
<keyword evidence="11" id="KW-1185">Reference proteome</keyword>
<dbReference type="InterPro" id="IPR001471">
    <property type="entry name" value="AP2/ERF_dom"/>
</dbReference>
<dbReference type="EMBL" id="CAKOAT010552932">
    <property type="protein sequence ID" value="CAH8382533.1"/>
    <property type="molecule type" value="Genomic_DNA"/>
</dbReference>
<dbReference type="FunFam" id="3.30.730.10:FF:000001">
    <property type="entry name" value="Ethylene-responsive transcription factor 2"/>
    <property type="match status" value="1"/>
</dbReference>
<dbReference type="SMART" id="SM00380">
    <property type="entry name" value="AP2"/>
    <property type="match status" value="1"/>
</dbReference>
<keyword evidence="6" id="KW-0539">Nucleus</keyword>
<comment type="similarity">
    <text evidence="7">Belongs to the AP2/ERF transcription factor family. ERF subfamily.</text>
</comment>
<keyword evidence="5" id="KW-0804">Transcription</keyword>
<dbReference type="Gene3D" id="3.30.730.10">
    <property type="entry name" value="AP2/ERF domain"/>
    <property type="match status" value="1"/>
</dbReference>
<evidence type="ECO:0000256" key="6">
    <source>
        <dbReference type="ARBA" id="ARBA00023242"/>
    </source>
</evidence>
<dbReference type="GO" id="GO:0009873">
    <property type="term" value="P:ethylene-activated signaling pathway"/>
    <property type="evidence" value="ECO:0007669"/>
    <property type="project" value="UniProtKB-KW"/>
</dbReference>